<evidence type="ECO:0000256" key="2">
    <source>
        <dbReference type="ARBA" id="ARBA00022517"/>
    </source>
</evidence>
<comment type="subcellular location">
    <subcellularLocation>
        <location evidence="1">Nucleus</location>
        <location evidence="1">Nucleolus</location>
    </subcellularLocation>
</comment>
<protein>
    <submittedName>
        <fullName evidence="9">Uncharacterized protein</fullName>
    </submittedName>
</protein>
<name>A0A914RZS5_PAREQ</name>
<accession>A0A914RZS5</accession>
<evidence type="ECO:0000256" key="7">
    <source>
        <dbReference type="ARBA" id="ARBA00023242"/>
    </source>
</evidence>
<dbReference type="GO" id="GO:0032040">
    <property type="term" value="C:small-subunit processome"/>
    <property type="evidence" value="ECO:0007669"/>
    <property type="project" value="InterPro"/>
</dbReference>
<sequence>MTIISENSSQVLATTRQNDNGTVDCVVITPDNKCVCLSSGKKVAIHNAQTGQDGSLLVAALLDNTVVMVLLSTMAVYSRLETLQRPIGTRRFALTVDPLMPHLVVHNGRPGCIQWINPCTMLTTAMLDVVSQNLPEVIQPQPPILAPHIDVSAVALSETTIMTAEQRVGDEIEMHVVKFWRRNTADLSSLEFSIPYESGIRFARSSDTSNYTRRSTLVVWRLTSGQRIREEVFHDSTNKLSTVEWCAPPRQHILIACSTTEALAFDTHTLVFKWCALHANLMLGICTNSSIAYDDAEVIVLDEEIGVEKYTVELHDKVTSIVGTNAGEFSSFLLANSEGYVSFTCDNDETLERSEGRQKGGRTPFARLMDRTRNDEDSEWLNANSKVTVEGKVALDIVKGPSHSIAPVPRIAQSFIESCLLPPLSNEGTG</sequence>
<keyword evidence="8" id="KW-1185">Reference proteome</keyword>
<evidence type="ECO:0000313" key="8">
    <source>
        <dbReference type="Proteomes" id="UP000887564"/>
    </source>
</evidence>
<evidence type="ECO:0000256" key="4">
    <source>
        <dbReference type="ARBA" id="ARBA00022574"/>
    </source>
</evidence>
<evidence type="ECO:0000256" key="5">
    <source>
        <dbReference type="ARBA" id="ARBA00022737"/>
    </source>
</evidence>
<dbReference type="GO" id="GO:0045943">
    <property type="term" value="P:positive regulation of transcription by RNA polymerase I"/>
    <property type="evidence" value="ECO:0007669"/>
    <property type="project" value="InterPro"/>
</dbReference>
<keyword evidence="7" id="KW-0539">Nucleus</keyword>
<dbReference type="AlphaFoldDB" id="A0A914RZS5"/>
<dbReference type="WBParaSite" id="PEQ_0000755501-mRNA-1">
    <property type="protein sequence ID" value="PEQ_0000755501-mRNA-1"/>
    <property type="gene ID" value="PEQ_0000755501"/>
</dbReference>
<dbReference type="InterPro" id="IPR053826">
    <property type="entry name" value="WDR75"/>
</dbReference>
<evidence type="ECO:0000256" key="3">
    <source>
        <dbReference type="ARBA" id="ARBA00022552"/>
    </source>
</evidence>
<organism evidence="8 9">
    <name type="scientific">Parascaris equorum</name>
    <name type="common">Equine roundworm</name>
    <dbReference type="NCBI Taxonomy" id="6256"/>
    <lineage>
        <taxon>Eukaryota</taxon>
        <taxon>Metazoa</taxon>
        <taxon>Ecdysozoa</taxon>
        <taxon>Nematoda</taxon>
        <taxon>Chromadorea</taxon>
        <taxon>Rhabditida</taxon>
        <taxon>Spirurina</taxon>
        <taxon>Ascaridomorpha</taxon>
        <taxon>Ascaridoidea</taxon>
        <taxon>Ascarididae</taxon>
        <taxon>Parascaris</taxon>
    </lineage>
</organism>
<evidence type="ECO:0000256" key="1">
    <source>
        <dbReference type="ARBA" id="ARBA00004604"/>
    </source>
</evidence>
<dbReference type="GO" id="GO:2000234">
    <property type="term" value="P:positive regulation of rRNA processing"/>
    <property type="evidence" value="ECO:0007669"/>
    <property type="project" value="TreeGrafter"/>
</dbReference>
<reference evidence="9" key="1">
    <citation type="submission" date="2022-11" db="UniProtKB">
        <authorList>
            <consortium name="WormBaseParasite"/>
        </authorList>
    </citation>
    <scope>IDENTIFICATION</scope>
</reference>
<dbReference type="InterPro" id="IPR036322">
    <property type="entry name" value="WD40_repeat_dom_sf"/>
</dbReference>
<dbReference type="PANTHER" id="PTHR44215:SF1">
    <property type="entry name" value="WD REPEAT-CONTAINING PROTEIN 75"/>
    <property type="match status" value="1"/>
</dbReference>
<evidence type="ECO:0000313" key="9">
    <source>
        <dbReference type="WBParaSite" id="PEQ_0000755501-mRNA-1"/>
    </source>
</evidence>
<keyword evidence="5" id="KW-0677">Repeat</keyword>
<dbReference type="SUPFAM" id="SSF50978">
    <property type="entry name" value="WD40 repeat-like"/>
    <property type="match status" value="1"/>
</dbReference>
<dbReference type="PANTHER" id="PTHR44215">
    <property type="entry name" value="WD REPEAT-CONTAINING PROTEIN 75"/>
    <property type="match status" value="1"/>
</dbReference>
<dbReference type="GO" id="GO:0003723">
    <property type="term" value="F:RNA binding"/>
    <property type="evidence" value="ECO:0007669"/>
    <property type="project" value="InterPro"/>
</dbReference>
<proteinExistence type="predicted"/>
<keyword evidence="3" id="KW-0698">rRNA processing</keyword>
<keyword evidence="6" id="KW-0804">Transcription</keyword>
<dbReference type="Gene3D" id="2.130.10.10">
    <property type="entry name" value="YVTN repeat-like/Quinoprotein amine dehydrogenase"/>
    <property type="match status" value="1"/>
</dbReference>
<dbReference type="InterPro" id="IPR015943">
    <property type="entry name" value="WD40/YVTN_repeat-like_dom_sf"/>
</dbReference>
<keyword evidence="4" id="KW-0853">WD repeat</keyword>
<dbReference type="GO" id="GO:0006364">
    <property type="term" value="P:rRNA processing"/>
    <property type="evidence" value="ECO:0007669"/>
    <property type="project" value="UniProtKB-KW"/>
</dbReference>
<evidence type="ECO:0000256" key="6">
    <source>
        <dbReference type="ARBA" id="ARBA00023163"/>
    </source>
</evidence>
<keyword evidence="2" id="KW-0690">Ribosome biogenesis</keyword>
<dbReference type="Proteomes" id="UP000887564">
    <property type="component" value="Unplaced"/>
</dbReference>